<dbReference type="EMBL" id="LAZR01010455">
    <property type="protein sequence ID" value="KKM66857.1"/>
    <property type="molecule type" value="Genomic_DNA"/>
</dbReference>
<evidence type="ECO:0000313" key="2">
    <source>
        <dbReference type="EMBL" id="KKM66857.1"/>
    </source>
</evidence>
<accession>A0A0F9MCE3</accession>
<sequence>VSAVLFGESGAIKAVQSGTIPPELFQSFQQIMDIVRMTMGFSRNQFGEFMGGSEKPSATEAGIVKQASEIRIDERRDIVADGLLDIMQDTNRLIFEHWGTERVERVIGPYGVPIWVKFTGEMLAKGQYDIKVDPDSSLPETKAQREGKALQLFQLLYPMTQQPDAQTGRPLLDSTKLTRLTLHEMQGTKYDDLLYGVPNIYDQEFVSFLTQNDRLMSEPQTPQQLGQAVEAAGAQAGQQQTAALRGAQGDQSGLGAN</sequence>
<organism evidence="2">
    <name type="scientific">marine sediment metagenome</name>
    <dbReference type="NCBI Taxonomy" id="412755"/>
    <lineage>
        <taxon>unclassified sequences</taxon>
        <taxon>metagenomes</taxon>
        <taxon>ecological metagenomes</taxon>
    </lineage>
</organism>
<proteinExistence type="predicted"/>
<gene>
    <name evidence="2" type="ORF">LCGC14_1477050</name>
</gene>
<name>A0A0F9MCE3_9ZZZZ</name>
<feature type="region of interest" description="Disordered" evidence="1">
    <location>
        <begin position="217"/>
        <end position="257"/>
    </location>
</feature>
<feature type="compositionally biased region" description="Low complexity" evidence="1">
    <location>
        <begin position="223"/>
        <end position="249"/>
    </location>
</feature>
<evidence type="ECO:0000256" key="1">
    <source>
        <dbReference type="SAM" id="MobiDB-lite"/>
    </source>
</evidence>
<protein>
    <submittedName>
        <fullName evidence="2">Uncharacterized protein</fullName>
    </submittedName>
</protein>
<dbReference type="AlphaFoldDB" id="A0A0F9MCE3"/>
<comment type="caution">
    <text evidence="2">The sequence shown here is derived from an EMBL/GenBank/DDBJ whole genome shotgun (WGS) entry which is preliminary data.</text>
</comment>
<feature type="non-terminal residue" evidence="2">
    <location>
        <position position="1"/>
    </location>
</feature>
<reference evidence="2" key="1">
    <citation type="journal article" date="2015" name="Nature">
        <title>Complex archaea that bridge the gap between prokaryotes and eukaryotes.</title>
        <authorList>
            <person name="Spang A."/>
            <person name="Saw J.H."/>
            <person name="Jorgensen S.L."/>
            <person name="Zaremba-Niedzwiedzka K."/>
            <person name="Martijn J."/>
            <person name="Lind A.E."/>
            <person name="van Eijk R."/>
            <person name="Schleper C."/>
            <person name="Guy L."/>
            <person name="Ettema T.J."/>
        </authorList>
    </citation>
    <scope>NUCLEOTIDE SEQUENCE</scope>
</reference>